<sequence length="134" mass="15638">MAAQSSTPDLLDELVEDILRRIPPHDPTRLFRAALMCKRWCRLVSDPGFRRRFRECHRRAPELGIIRNFHKKGHLETIRFVPTCSFCLCGADADDRHGWRAIDSRHNRVLLQCLPFDYGDLDVVLDVWDPITDV</sequence>
<dbReference type="PANTHER" id="PTHR32133">
    <property type="entry name" value="OS07G0120400 PROTEIN"/>
    <property type="match status" value="1"/>
</dbReference>
<dbReference type="Gene3D" id="1.20.1280.50">
    <property type="match status" value="1"/>
</dbReference>
<protein>
    <recommendedName>
        <fullName evidence="1">F-box domain-containing protein</fullName>
    </recommendedName>
</protein>
<keyword evidence="3" id="KW-1185">Reference proteome</keyword>
<dbReference type="PANTHER" id="PTHR32133:SF386">
    <property type="entry name" value="F-BOX DOMAIN-CONTAINING PROTEIN"/>
    <property type="match status" value="1"/>
</dbReference>
<comment type="caution">
    <text evidence="2">The sequence shown here is derived from an EMBL/GenBank/DDBJ whole genome shotgun (WGS) entry which is preliminary data.</text>
</comment>
<reference evidence="2" key="2">
    <citation type="submission" date="2021-12" db="EMBL/GenBank/DDBJ databases">
        <title>Resequencing data analysis of finger millet.</title>
        <authorList>
            <person name="Hatakeyama M."/>
            <person name="Aluri S."/>
            <person name="Balachadran M.T."/>
            <person name="Sivarajan S.R."/>
            <person name="Poveda L."/>
            <person name="Shimizu-Inatsugi R."/>
            <person name="Schlapbach R."/>
            <person name="Sreeman S.M."/>
            <person name="Shimizu K.K."/>
        </authorList>
    </citation>
    <scope>NUCLEOTIDE SEQUENCE</scope>
</reference>
<dbReference type="SUPFAM" id="SSF81383">
    <property type="entry name" value="F-box domain"/>
    <property type="match status" value="1"/>
</dbReference>
<dbReference type="AlphaFoldDB" id="A0AAV5DGF5"/>
<dbReference type="InterPro" id="IPR036047">
    <property type="entry name" value="F-box-like_dom_sf"/>
</dbReference>
<feature type="domain" description="F-box" evidence="1">
    <location>
        <begin position="9"/>
        <end position="51"/>
    </location>
</feature>
<name>A0AAV5DGF5_ELECO</name>
<dbReference type="Proteomes" id="UP001054889">
    <property type="component" value="Unassembled WGS sequence"/>
</dbReference>
<dbReference type="EMBL" id="BQKI01000017">
    <property type="protein sequence ID" value="GJN10003.1"/>
    <property type="molecule type" value="Genomic_DNA"/>
</dbReference>
<organism evidence="2 3">
    <name type="scientific">Eleusine coracana subsp. coracana</name>
    <dbReference type="NCBI Taxonomy" id="191504"/>
    <lineage>
        <taxon>Eukaryota</taxon>
        <taxon>Viridiplantae</taxon>
        <taxon>Streptophyta</taxon>
        <taxon>Embryophyta</taxon>
        <taxon>Tracheophyta</taxon>
        <taxon>Spermatophyta</taxon>
        <taxon>Magnoliopsida</taxon>
        <taxon>Liliopsida</taxon>
        <taxon>Poales</taxon>
        <taxon>Poaceae</taxon>
        <taxon>PACMAD clade</taxon>
        <taxon>Chloridoideae</taxon>
        <taxon>Cynodonteae</taxon>
        <taxon>Eleusininae</taxon>
        <taxon>Eleusine</taxon>
    </lineage>
</organism>
<evidence type="ECO:0000259" key="1">
    <source>
        <dbReference type="Pfam" id="PF00646"/>
    </source>
</evidence>
<dbReference type="Pfam" id="PF00646">
    <property type="entry name" value="F-box"/>
    <property type="match status" value="1"/>
</dbReference>
<dbReference type="InterPro" id="IPR001810">
    <property type="entry name" value="F-box_dom"/>
</dbReference>
<accession>A0AAV5DGF5</accession>
<gene>
    <name evidence="2" type="primary">ga28061</name>
    <name evidence="2" type="ORF">PR202_ga28061</name>
</gene>
<evidence type="ECO:0000313" key="2">
    <source>
        <dbReference type="EMBL" id="GJN10003.1"/>
    </source>
</evidence>
<proteinExistence type="predicted"/>
<reference evidence="2" key="1">
    <citation type="journal article" date="2018" name="DNA Res.">
        <title>Multiple hybrid de novo genome assembly of finger millet, an orphan allotetraploid crop.</title>
        <authorList>
            <person name="Hatakeyama M."/>
            <person name="Aluri S."/>
            <person name="Balachadran M.T."/>
            <person name="Sivarajan S.R."/>
            <person name="Patrignani A."/>
            <person name="Gruter S."/>
            <person name="Poveda L."/>
            <person name="Shimizu-Inatsugi R."/>
            <person name="Baeten J."/>
            <person name="Francoijs K.J."/>
            <person name="Nataraja K.N."/>
            <person name="Reddy Y.A.N."/>
            <person name="Phadnis S."/>
            <person name="Ravikumar R.L."/>
            <person name="Schlapbach R."/>
            <person name="Sreeman S.M."/>
            <person name="Shimizu K.K."/>
        </authorList>
    </citation>
    <scope>NUCLEOTIDE SEQUENCE</scope>
</reference>
<evidence type="ECO:0000313" key="3">
    <source>
        <dbReference type="Proteomes" id="UP001054889"/>
    </source>
</evidence>